<feature type="region of interest" description="Disordered" evidence="1">
    <location>
        <begin position="272"/>
        <end position="307"/>
    </location>
</feature>
<dbReference type="InterPro" id="IPR051943">
    <property type="entry name" value="TRAFAC_Dynamin-like_GTPase"/>
</dbReference>
<feature type="domain" description="Dynamin N-terminal" evidence="2">
    <location>
        <begin position="62"/>
        <end position="230"/>
    </location>
</feature>
<dbReference type="InterPro" id="IPR027417">
    <property type="entry name" value="P-loop_NTPase"/>
</dbReference>
<accession>A0AAD5LC36</accession>
<dbReference type="SUPFAM" id="SSF52540">
    <property type="entry name" value="P-loop containing nucleoside triphosphate hydrolases"/>
    <property type="match status" value="1"/>
</dbReference>
<sequence length="629" mass="68925">MASRRTREDAGDAAPAGVPEVVLAGEMNRMIQSEVRAIYERLERLRHQAKFPSFAPVNVPMVLVLGNHSSGKSTFINYMLQQDVQKTGRAPTDCTFTVMVGGPRAERLDGAALVRHAKYGFNDVQRQFGRAFVSQIELKVVADSPLLDHGGLMLVDSPGMIDPPGASADRTDQDRGYDFKRVVQWFADRADVILVMFDPDKPGTTFETLDVLTSSLRELSSKVLLILNKVDDFQTVHDFARAYGALCWNLSKVIPRKDLPFIYTMYVPQDQRDAAPRRQNPTARRVKPPATPSNDDDGGAGHTNGNAASRGVQRMLEHEFDGTRGEVVREVERAPDRATDNVLNLLKATASRLKMHVTLVDACRQEYADLKTFWKRAQIAGAVAGVGLVAFYLIRTVGRSSALPIESLPTAKAVPTAPPTSAATAGGRPAPSPSTTGPSSSSASASTSTPTSSKPNLRGASSAGKGSDAWQSKWAREVAKAHSPFRYATFFKLVLSSCAANLAIWKTSLLRLEGKREQILQWLPATFERVYAQYLCKSDRTHDETVAQWNIVRPGLELALTASPIDQFPPFELADKSYLDDVLALHIPRLDRCVRDRSGDDHAYLRFKHLDKPSAKAGAGQESPSPMAE</sequence>
<dbReference type="Gene3D" id="3.40.50.300">
    <property type="entry name" value="P-loop containing nucleotide triphosphate hydrolases"/>
    <property type="match status" value="1"/>
</dbReference>
<evidence type="ECO:0000313" key="3">
    <source>
        <dbReference type="EMBL" id="KAJ0395972.1"/>
    </source>
</evidence>
<dbReference type="PANTHER" id="PTHR43681">
    <property type="entry name" value="TRANSMEMBRANE GTPASE FZO"/>
    <property type="match status" value="1"/>
</dbReference>
<dbReference type="InterPro" id="IPR045063">
    <property type="entry name" value="Dynamin_N"/>
</dbReference>
<evidence type="ECO:0000256" key="1">
    <source>
        <dbReference type="SAM" id="MobiDB-lite"/>
    </source>
</evidence>
<evidence type="ECO:0000259" key="2">
    <source>
        <dbReference type="Pfam" id="PF00350"/>
    </source>
</evidence>
<feature type="compositionally biased region" description="Low complexity" evidence="1">
    <location>
        <begin position="411"/>
        <end position="453"/>
    </location>
</feature>
<dbReference type="Proteomes" id="UP001209570">
    <property type="component" value="Unassembled WGS sequence"/>
</dbReference>
<comment type="caution">
    <text evidence="3">The sequence shown here is derived from an EMBL/GenBank/DDBJ whole genome shotgun (WGS) entry which is preliminary data.</text>
</comment>
<reference evidence="3" key="1">
    <citation type="submission" date="2021-12" db="EMBL/GenBank/DDBJ databases">
        <title>Prjna785345.</title>
        <authorList>
            <person name="Rujirawat T."/>
            <person name="Krajaejun T."/>
        </authorList>
    </citation>
    <scope>NUCLEOTIDE SEQUENCE</scope>
    <source>
        <strain evidence="3">Pi057C3</strain>
    </source>
</reference>
<gene>
    <name evidence="3" type="ORF">P43SY_008988</name>
</gene>
<protein>
    <recommendedName>
        <fullName evidence="2">Dynamin N-terminal domain-containing protein</fullName>
    </recommendedName>
</protein>
<dbReference type="PANTHER" id="PTHR43681:SF1">
    <property type="entry name" value="SARCALUMENIN"/>
    <property type="match status" value="1"/>
</dbReference>
<organism evidence="3 4">
    <name type="scientific">Pythium insidiosum</name>
    <name type="common">Pythiosis disease agent</name>
    <dbReference type="NCBI Taxonomy" id="114742"/>
    <lineage>
        <taxon>Eukaryota</taxon>
        <taxon>Sar</taxon>
        <taxon>Stramenopiles</taxon>
        <taxon>Oomycota</taxon>
        <taxon>Peronosporomycetes</taxon>
        <taxon>Pythiales</taxon>
        <taxon>Pythiaceae</taxon>
        <taxon>Pythium</taxon>
    </lineage>
</organism>
<keyword evidence="4" id="KW-1185">Reference proteome</keyword>
<proteinExistence type="predicted"/>
<name>A0AAD5LC36_PYTIN</name>
<dbReference type="AlphaFoldDB" id="A0AAD5LC36"/>
<dbReference type="Pfam" id="PF00350">
    <property type="entry name" value="Dynamin_N"/>
    <property type="match status" value="1"/>
</dbReference>
<evidence type="ECO:0000313" key="4">
    <source>
        <dbReference type="Proteomes" id="UP001209570"/>
    </source>
</evidence>
<feature type="region of interest" description="Disordered" evidence="1">
    <location>
        <begin position="411"/>
        <end position="467"/>
    </location>
</feature>
<dbReference type="EMBL" id="JAKCXM010000316">
    <property type="protein sequence ID" value="KAJ0395972.1"/>
    <property type="molecule type" value="Genomic_DNA"/>
</dbReference>